<organism evidence="1 2">
    <name type="scientific">Henosepilachna vigintioctopunctata</name>
    <dbReference type="NCBI Taxonomy" id="420089"/>
    <lineage>
        <taxon>Eukaryota</taxon>
        <taxon>Metazoa</taxon>
        <taxon>Ecdysozoa</taxon>
        <taxon>Arthropoda</taxon>
        <taxon>Hexapoda</taxon>
        <taxon>Insecta</taxon>
        <taxon>Pterygota</taxon>
        <taxon>Neoptera</taxon>
        <taxon>Endopterygota</taxon>
        <taxon>Coleoptera</taxon>
        <taxon>Polyphaga</taxon>
        <taxon>Cucujiformia</taxon>
        <taxon>Coccinelloidea</taxon>
        <taxon>Coccinellidae</taxon>
        <taxon>Epilachninae</taxon>
        <taxon>Epilachnini</taxon>
        <taxon>Henosepilachna</taxon>
    </lineage>
</organism>
<dbReference type="Proteomes" id="UP001431783">
    <property type="component" value="Unassembled WGS sequence"/>
</dbReference>
<reference evidence="1 2" key="1">
    <citation type="submission" date="2023-03" db="EMBL/GenBank/DDBJ databases">
        <title>Genome insight into feeding habits of ladybird beetles.</title>
        <authorList>
            <person name="Li H.-S."/>
            <person name="Huang Y.-H."/>
            <person name="Pang H."/>
        </authorList>
    </citation>
    <scope>NUCLEOTIDE SEQUENCE [LARGE SCALE GENOMIC DNA]</scope>
    <source>
        <strain evidence="1">SYSU_2023b</strain>
        <tissue evidence="1">Whole body</tissue>
    </source>
</reference>
<protein>
    <recommendedName>
        <fullName evidence="3">Secreted protein</fullName>
    </recommendedName>
</protein>
<evidence type="ECO:0000313" key="1">
    <source>
        <dbReference type="EMBL" id="KAK9870016.1"/>
    </source>
</evidence>
<accession>A0AAW1TQF5</accession>
<evidence type="ECO:0000313" key="2">
    <source>
        <dbReference type="Proteomes" id="UP001431783"/>
    </source>
</evidence>
<keyword evidence="2" id="KW-1185">Reference proteome</keyword>
<comment type="caution">
    <text evidence="1">The sequence shown here is derived from an EMBL/GenBank/DDBJ whole genome shotgun (WGS) entry which is preliminary data.</text>
</comment>
<evidence type="ECO:0008006" key="3">
    <source>
        <dbReference type="Google" id="ProtNLM"/>
    </source>
</evidence>
<name>A0AAW1TQF5_9CUCU</name>
<proteinExistence type="predicted"/>
<dbReference type="EMBL" id="JARQZJ010000002">
    <property type="protein sequence ID" value="KAK9870016.1"/>
    <property type="molecule type" value="Genomic_DNA"/>
</dbReference>
<dbReference type="AlphaFoldDB" id="A0AAW1TQF5"/>
<sequence length="110" mass="12738">MILHNVNFRSAYIIIIFLGPVFSTSVKALDNIYVLVTRFFPVFTSSYNKHSALNQQLRPYVQFIFQSEVLQNMKRPGVGKLSILKTIESSNLWIFQNLNKKLTKINSKKV</sequence>
<gene>
    <name evidence="1" type="ORF">WA026_006111</name>
</gene>